<evidence type="ECO:0000313" key="6">
    <source>
        <dbReference type="EMBL" id="MBO9204397.1"/>
    </source>
</evidence>
<keyword evidence="7" id="KW-1185">Reference proteome</keyword>
<evidence type="ECO:0000259" key="5">
    <source>
        <dbReference type="PROSITE" id="PS50110"/>
    </source>
</evidence>
<dbReference type="SMART" id="SM00421">
    <property type="entry name" value="HTH_LUXR"/>
    <property type="match status" value="1"/>
</dbReference>
<evidence type="ECO:0000256" key="1">
    <source>
        <dbReference type="ARBA" id="ARBA00022553"/>
    </source>
</evidence>
<dbReference type="PRINTS" id="PR00038">
    <property type="entry name" value="HTHLUXR"/>
</dbReference>
<dbReference type="Gene3D" id="3.40.50.2300">
    <property type="match status" value="1"/>
</dbReference>
<dbReference type="SUPFAM" id="SSF46894">
    <property type="entry name" value="C-terminal effector domain of the bipartite response regulators"/>
    <property type="match status" value="1"/>
</dbReference>
<dbReference type="SMART" id="SM00448">
    <property type="entry name" value="REC"/>
    <property type="match status" value="1"/>
</dbReference>
<dbReference type="PROSITE" id="PS50110">
    <property type="entry name" value="RESPONSE_REGULATORY"/>
    <property type="match status" value="1"/>
</dbReference>
<dbReference type="Pfam" id="PF00196">
    <property type="entry name" value="GerE"/>
    <property type="match status" value="1"/>
</dbReference>
<dbReference type="PROSITE" id="PS50043">
    <property type="entry name" value="HTH_LUXR_2"/>
    <property type="match status" value="1"/>
</dbReference>
<reference evidence="6 7" key="1">
    <citation type="submission" date="2021-03" db="EMBL/GenBank/DDBJ databases">
        <title>Assistant Professor.</title>
        <authorList>
            <person name="Huq M.A."/>
        </authorList>
    </citation>
    <scope>NUCLEOTIDE SEQUENCE [LARGE SCALE GENOMIC DNA]</scope>
    <source>
        <strain evidence="6 7">MAH-29</strain>
    </source>
</reference>
<evidence type="ECO:0000313" key="7">
    <source>
        <dbReference type="Proteomes" id="UP000677244"/>
    </source>
</evidence>
<dbReference type="InterPro" id="IPR058245">
    <property type="entry name" value="NreC/VraR/RcsB-like_REC"/>
</dbReference>
<feature type="domain" description="HTH luxR-type" evidence="4">
    <location>
        <begin position="147"/>
        <end position="212"/>
    </location>
</feature>
<dbReference type="EMBL" id="JAGHKO010000014">
    <property type="protein sequence ID" value="MBO9204397.1"/>
    <property type="molecule type" value="Genomic_DNA"/>
</dbReference>
<gene>
    <name evidence="6" type="ORF">J7I42_29180</name>
</gene>
<dbReference type="InterPro" id="IPR001789">
    <property type="entry name" value="Sig_transdc_resp-reg_receiver"/>
</dbReference>
<name>A0ABS3Z2K0_9BACT</name>
<dbReference type="InterPro" id="IPR011006">
    <property type="entry name" value="CheY-like_superfamily"/>
</dbReference>
<sequence>MTIKNKYQFIIIDDHPFFRDGVKKYLADHEQYELINEFSETRHLLNASTQYFPDFILLDLNIPGLEGRASCLQLKKKFPNCKIIALTQYTGIQDELAKLQFDGYVVKDDSPANLLTAIETVLQGKTHFPAIQEKDDKKQTNQPDDHLRVKHLNISQREIEIIRLVIQGFSNPEIANKLCLSELTIKTHRKNFYSKAGVRKIPDLIKFMQNHGLAEH</sequence>
<feature type="modified residue" description="4-aspartylphosphate" evidence="3">
    <location>
        <position position="59"/>
    </location>
</feature>
<dbReference type="SUPFAM" id="SSF52172">
    <property type="entry name" value="CheY-like"/>
    <property type="match status" value="1"/>
</dbReference>
<accession>A0ABS3Z2K0</accession>
<dbReference type="Proteomes" id="UP000677244">
    <property type="component" value="Unassembled WGS sequence"/>
</dbReference>
<dbReference type="InterPro" id="IPR039420">
    <property type="entry name" value="WalR-like"/>
</dbReference>
<dbReference type="PANTHER" id="PTHR43214:SF43">
    <property type="entry name" value="TWO-COMPONENT RESPONSE REGULATOR"/>
    <property type="match status" value="1"/>
</dbReference>
<dbReference type="CDD" id="cd17535">
    <property type="entry name" value="REC_NarL-like"/>
    <property type="match status" value="1"/>
</dbReference>
<keyword evidence="2" id="KW-0238">DNA-binding</keyword>
<keyword evidence="1 3" id="KW-0597">Phosphoprotein</keyword>
<protein>
    <submittedName>
        <fullName evidence="6">Response regulator transcription factor</fullName>
    </submittedName>
</protein>
<dbReference type="Pfam" id="PF00072">
    <property type="entry name" value="Response_reg"/>
    <property type="match status" value="1"/>
</dbReference>
<dbReference type="InterPro" id="IPR016032">
    <property type="entry name" value="Sig_transdc_resp-reg_C-effctor"/>
</dbReference>
<comment type="caution">
    <text evidence="6">The sequence shown here is derived from an EMBL/GenBank/DDBJ whole genome shotgun (WGS) entry which is preliminary data.</text>
</comment>
<organism evidence="6 7">
    <name type="scientific">Niastella soli</name>
    <dbReference type="NCBI Taxonomy" id="2821487"/>
    <lineage>
        <taxon>Bacteria</taxon>
        <taxon>Pseudomonadati</taxon>
        <taxon>Bacteroidota</taxon>
        <taxon>Chitinophagia</taxon>
        <taxon>Chitinophagales</taxon>
        <taxon>Chitinophagaceae</taxon>
        <taxon>Niastella</taxon>
    </lineage>
</organism>
<evidence type="ECO:0000259" key="4">
    <source>
        <dbReference type="PROSITE" id="PS50043"/>
    </source>
</evidence>
<dbReference type="RefSeq" id="WP_209142944.1">
    <property type="nucleotide sequence ID" value="NZ_JAGHKO010000014.1"/>
</dbReference>
<dbReference type="CDD" id="cd06170">
    <property type="entry name" value="LuxR_C_like"/>
    <property type="match status" value="1"/>
</dbReference>
<dbReference type="PANTHER" id="PTHR43214">
    <property type="entry name" value="TWO-COMPONENT RESPONSE REGULATOR"/>
    <property type="match status" value="1"/>
</dbReference>
<evidence type="ECO:0000256" key="3">
    <source>
        <dbReference type="PROSITE-ProRule" id="PRU00169"/>
    </source>
</evidence>
<proteinExistence type="predicted"/>
<feature type="domain" description="Response regulatory" evidence="5">
    <location>
        <begin position="8"/>
        <end position="122"/>
    </location>
</feature>
<dbReference type="InterPro" id="IPR000792">
    <property type="entry name" value="Tscrpt_reg_LuxR_C"/>
</dbReference>
<evidence type="ECO:0000256" key="2">
    <source>
        <dbReference type="ARBA" id="ARBA00023125"/>
    </source>
</evidence>